<proteinExistence type="predicted"/>
<accession>A0ABT6ZH64</accession>
<evidence type="ECO:0000313" key="2">
    <source>
        <dbReference type="Proteomes" id="UP001321481"/>
    </source>
</evidence>
<dbReference type="Gene3D" id="3.40.50.300">
    <property type="entry name" value="P-loop containing nucleotide triphosphate hydrolases"/>
    <property type="match status" value="1"/>
</dbReference>
<dbReference type="PANTHER" id="PTHR37816:SF1">
    <property type="entry name" value="TOXIN"/>
    <property type="match status" value="1"/>
</dbReference>
<dbReference type="InterPro" id="IPR027417">
    <property type="entry name" value="P-loop_NTPase"/>
</dbReference>
<dbReference type="Proteomes" id="UP001321481">
    <property type="component" value="Unassembled WGS sequence"/>
</dbReference>
<gene>
    <name evidence="1" type="ORF">QNI14_12765</name>
</gene>
<keyword evidence="2" id="KW-1185">Reference proteome</keyword>
<sequence>MLSAHDPLPRAPRRVVIAGTTGAGKSTLARRLAALWSMPYTELDSLYHGPNWTPRPEFLDDVRCIASGERWVSEWGYFSSGGGQILGARADLAIWLDLPRSVARTQLFRRTVRRGLTRELLWNGNVEPPLWTVFRDRDHILRWEMRTHDTWKQRMPRVAAEYGLTVVRLSSRRDIAGWLAGPASVVVA</sequence>
<organism evidence="1 2">
    <name type="scientific">Microbacterium dauci</name>
    <dbReference type="NCBI Taxonomy" id="3048008"/>
    <lineage>
        <taxon>Bacteria</taxon>
        <taxon>Bacillati</taxon>
        <taxon>Actinomycetota</taxon>
        <taxon>Actinomycetes</taxon>
        <taxon>Micrococcales</taxon>
        <taxon>Microbacteriaceae</taxon>
        <taxon>Microbacterium</taxon>
    </lineage>
</organism>
<dbReference type="EMBL" id="JASJND010000007">
    <property type="protein sequence ID" value="MDJ1115321.1"/>
    <property type="molecule type" value="Genomic_DNA"/>
</dbReference>
<dbReference type="RefSeq" id="WP_283717000.1">
    <property type="nucleotide sequence ID" value="NZ_JASJND010000007.1"/>
</dbReference>
<comment type="caution">
    <text evidence="1">The sequence shown here is derived from an EMBL/GenBank/DDBJ whole genome shotgun (WGS) entry which is preliminary data.</text>
</comment>
<dbReference type="SUPFAM" id="SSF52540">
    <property type="entry name" value="P-loop containing nucleoside triphosphate hydrolases"/>
    <property type="match status" value="1"/>
</dbReference>
<name>A0ABT6ZH64_9MICO</name>
<protein>
    <submittedName>
        <fullName evidence="1">AAA family ATPase</fullName>
    </submittedName>
</protein>
<evidence type="ECO:0000313" key="1">
    <source>
        <dbReference type="EMBL" id="MDJ1115321.1"/>
    </source>
</evidence>
<dbReference type="PANTHER" id="PTHR37816">
    <property type="entry name" value="YALI0E33011P"/>
    <property type="match status" value="1"/>
</dbReference>
<dbReference type="InterPro" id="IPR052922">
    <property type="entry name" value="Cytidylate_Kinase-2"/>
</dbReference>
<reference evidence="1 2" key="1">
    <citation type="submission" date="2023-05" db="EMBL/GenBank/DDBJ databases">
        <title>Microbacterium dauci sp.nov., Isolated from Carrot Rhizosphere Soil.</title>
        <authorList>
            <person name="Xiao Z."/>
            <person name="Zheng J."/>
        </authorList>
    </citation>
    <scope>NUCLEOTIDE SEQUENCE [LARGE SCALE GENOMIC DNA]</scope>
    <source>
        <strain evidence="1 2">LX3-4</strain>
    </source>
</reference>